<dbReference type="PANTHER" id="PTHR11390:SF26">
    <property type="entry name" value="DNA TOPOISOMERASE 1"/>
    <property type="match status" value="1"/>
</dbReference>
<evidence type="ECO:0000256" key="1">
    <source>
        <dbReference type="ARBA" id="ARBA00022723"/>
    </source>
</evidence>
<dbReference type="HOGENOM" id="CLU_1551860_0_0_2"/>
<reference evidence="6 7" key="1">
    <citation type="journal article" date="2003" name="Proc. Natl. Acad. Sci. U.S.A.">
        <title>The genome of Nanoarchaeum equitans: insights into early archaeal evolution and derived parasitism.</title>
        <authorList>
            <person name="Waters E."/>
            <person name="Hohn M.J."/>
            <person name="Ahel I."/>
            <person name="Graham D.E."/>
            <person name="Adams M.D."/>
            <person name="Barnstead M."/>
            <person name="Beeson K.Y."/>
            <person name="Bibbs L."/>
            <person name="Bolanos R."/>
            <person name="Keller M."/>
            <person name="Kretz K."/>
            <person name="Lin X."/>
            <person name="Mathur E."/>
            <person name="Ni J."/>
            <person name="Podar M."/>
            <person name="Richardson T."/>
            <person name="Sutton G.G."/>
            <person name="Simon M."/>
            <person name="Soll D."/>
            <person name="Stetter K.O."/>
            <person name="Short J.M."/>
            <person name="Noordewier M."/>
        </authorList>
    </citation>
    <scope>NUCLEOTIDE SEQUENCE [LARGE SCALE GENOMIC DNA]</scope>
    <source>
        <strain evidence="6 7">Kin4-M</strain>
    </source>
</reference>
<dbReference type="GO" id="GO:0003677">
    <property type="term" value="F:DNA binding"/>
    <property type="evidence" value="ECO:0007669"/>
    <property type="project" value="InterPro"/>
</dbReference>
<keyword evidence="3" id="KW-0413">Isomerase</keyword>
<dbReference type="PANTHER" id="PTHR11390">
    <property type="entry name" value="PROKARYOTIC DNA TOPOISOMERASE"/>
    <property type="match status" value="1"/>
</dbReference>
<dbReference type="Pfam" id="PF01131">
    <property type="entry name" value="Topoisom_bac"/>
    <property type="match status" value="1"/>
</dbReference>
<dbReference type="KEGG" id="neq:NEQ324"/>
<protein>
    <submittedName>
        <fullName evidence="6">NEQ324</fullName>
    </submittedName>
</protein>
<dbReference type="GO" id="GO:0003917">
    <property type="term" value="F:DNA topoisomerase type I (single strand cut, ATP-independent) activity"/>
    <property type="evidence" value="ECO:0007669"/>
    <property type="project" value="InterPro"/>
</dbReference>
<evidence type="ECO:0000256" key="4">
    <source>
        <dbReference type="SAM" id="Coils"/>
    </source>
</evidence>
<dbReference type="InterPro" id="IPR023405">
    <property type="entry name" value="Topo_IA_core_domain"/>
</dbReference>
<keyword evidence="2" id="KW-0862">Zinc</keyword>
<dbReference type="InterPro" id="IPR000380">
    <property type="entry name" value="Topo_IA"/>
</dbReference>
<keyword evidence="7" id="KW-1185">Reference proteome</keyword>
<evidence type="ECO:0000313" key="7">
    <source>
        <dbReference type="Proteomes" id="UP000000578"/>
    </source>
</evidence>
<sequence>MDWLKLYKEFYKFEDNPFKEGQTIEGQAKIIKEKTKPPARYNEATLLKKMESLNLGTKSTRALIIDILFKRNYVKGKSIYITPLGEKVIEVFEKYLPQIIDVELTRKMEEYLEKIEKGHLEYREKAIEEAKQIIKEVTKEIKEKEKEIGKELYDVYLKARNSQDSRSRKRGT</sequence>
<dbReference type="STRING" id="228908.NEQ324"/>
<feature type="coiled-coil region" evidence="4">
    <location>
        <begin position="120"/>
        <end position="147"/>
    </location>
</feature>
<dbReference type="InterPro" id="IPR013824">
    <property type="entry name" value="Topo_IA_cen_sub1"/>
</dbReference>
<gene>
    <name evidence="6" type="ordered locus">NEQ324</name>
</gene>
<dbReference type="InterPro" id="IPR013497">
    <property type="entry name" value="Topo_IA_cen"/>
</dbReference>
<feature type="domain" description="Topo IA-type catalytic" evidence="5">
    <location>
        <begin position="1"/>
        <end position="138"/>
    </location>
</feature>
<dbReference type="GO" id="GO:0006310">
    <property type="term" value="P:DNA recombination"/>
    <property type="evidence" value="ECO:0007669"/>
    <property type="project" value="TreeGrafter"/>
</dbReference>
<dbReference type="PROSITE" id="PS52039">
    <property type="entry name" value="TOPO_IA_2"/>
    <property type="match status" value="1"/>
</dbReference>
<dbReference type="EnsemblBacteria" id="AAR39171">
    <property type="protein sequence ID" value="AAR39171"/>
    <property type="gene ID" value="NEQ324"/>
</dbReference>
<evidence type="ECO:0000313" key="6">
    <source>
        <dbReference type="EMBL" id="AAR39171.1"/>
    </source>
</evidence>
<evidence type="ECO:0000259" key="5">
    <source>
        <dbReference type="PROSITE" id="PS52039"/>
    </source>
</evidence>
<dbReference type="EMBL" id="AE017199">
    <property type="protein sequence ID" value="AAR39171.1"/>
    <property type="molecule type" value="Genomic_DNA"/>
</dbReference>
<name>Q74M99_NANEQ</name>
<dbReference type="GO" id="GO:0006265">
    <property type="term" value="P:DNA topological change"/>
    <property type="evidence" value="ECO:0007669"/>
    <property type="project" value="InterPro"/>
</dbReference>
<dbReference type="Gene3D" id="1.10.460.10">
    <property type="entry name" value="Topoisomerase I, domain 2"/>
    <property type="match status" value="1"/>
</dbReference>
<dbReference type="GO" id="GO:0006281">
    <property type="term" value="P:DNA repair"/>
    <property type="evidence" value="ECO:0007669"/>
    <property type="project" value="TreeGrafter"/>
</dbReference>
<dbReference type="BioCyc" id="NEQU228908:GJB6-344-MONOMER"/>
<dbReference type="AlphaFoldDB" id="Q74M99"/>
<dbReference type="Proteomes" id="UP000000578">
    <property type="component" value="Chromosome"/>
</dbReference>
<dbReference type="GO" id="GO:0046872">
    <property type="term" value="F:metal ion binding"/>
    <property type="evidence" value="ECO:0007669"/>
    <property type="project" value="UniProtKB-KW"/>
</dbReference>
<keyword evidence="1" id="KW-0479">Metal-binding</keyword>
<dbReference type="SUPFAM" id="SSF56712">
    <property type="entry name" value="Prokaryotic type I DNA topoisomerase"/>
    <property type="match status" value="1"/>
</dbReference>
<evidence type="ECO:0000256" key="3">
    <source>
        <dbReference type="ARBA" id="ARBA00023235"/>
    </source>
</evidence>
<proteinExistence type="predicted"/>
<keyword evidence="4" id="KW-0175">Coiled coil</keyword>
<accession>Q74M99</accession>
<evidence type="ECO:0000256" key="2">
    <source>
        <dbReference type="ARBA" id="ARBA00022833"/>
    </source>
</evidence>
<organism evidence="6 7">
    <name type="scientific">Nanoarchaeum equitans (strain Kin4-M)</name>
    <dbReference type="NCBI Taxonomy" id="228908"/>
    <lineage>
        <taxon>Archaea</taxon>
        <taxon>Nanobdellota</taxon>
        <taxon>Candidatus Nanoarchaeia</taxon>
        <taxon>Nanoarchaeales</taxon>
        <taxon>Nanoarchaeaceae</taxon>
        <taxon>Nanoarchaeum</taxon>
    </lineage>
</organism>